<keyword evidence="2" id="KW-1133">Transmembrane helix</keyword>
<dbReference type="Proteomes" id="UP000236319">
    <property type="component" value="Unassembled WGS sequence"/>
</dbReference>
<feature type="compositionally biased region" description="Pro residues" evidence="1">
    <location>
        <begin position="381"/>
        <end position="398"/>
    </location>
</feature>
<dbReference type="RefSeq" id="XP_028869331.1">
    <property type="nucleotide sequence ID" value="XM_029013498.1"/>
</dbReference>
<feature type="transmembrane region" description="Helical" evidence="2">
    <location>
        <begin position="1598"/>
        <end position="1619"/>
    </location>
</feature>
<protein>
    <submittedName>
        <fullName evidence="3">Ribosome-binding protein 1</fullName>
    </submittedName>
</protein>
<feature type="compositionally biased region" description="Gly residues" evidence="1">
    <location>
        <begin position="432"/>
        <end position="451"/>
    </location>
</feature>
<keyword evidence="4" id="KW-1185">Reference proteome</keyword>
<dbReference type="GeneID" id="39876858"/>
<dbReference type="VEuPathDB" id="PiroplasmaDB:BOVATA_045810"/>
<evidence type="ECO:0000313" key="4">
    <source>
        <dbReference type="Proteomes" id="UP000236319"/>
    </source>
</evidence>
<dbReference type="PANTHER" id="PTHR48125">
    <property type="entry name" value="LP07818P1"/>
    <property type="match status" value="1"/>
</dbReference>
<comment type="caution">
    <text evidence="3">The sequence shown here is derived from an EMBL/GenBank/DDBJ whole genome shotgun (WGS) entry which is preliminary data.</text>
</comment>
<feature type="compositionally biased region" description="Polar residues" evidence="1">
    <location>
        <begin position="653"/>
        <end position="662"/>
    </location>
</feature>
<organism evidence="3 4">
    <name type="scientific">Babesia ovata</name>
    <dbReference type="NCBI Taxonomy" id="189622"/>
    <lineage>
        <taxon>Eukaryota</taxon>
        <taxon>Sar</taxon>
        <taxon>Alveolata</taxon>
        <taxon>Apicomplexa</taxon>
        <taxon>Aconoidasida</taxon>
        <taxon>Piroplasmida</taxon>
        <taxon>Babesiidae</taxon>
        <taxon>Babesia</taxon>
    </lineage>
</organism>
<evidence type="ECO:0000256" key="1">
    <source>
        <dbReference type="SAM" id="MobiDB-lite"/>
    </source>
</evidence>
<feature type="region of interest" description="Disordered" evidence="1">
    <location>
        <begin position="849"/>
        <end position="921"/>
    </location>
</feature>
<dbReference type="EMBL" id="BDSA01000013">
    <property type="protein sequence ID" value="GBE63088.1"/>
    <property type="molecule type" value="Genomic_DNA"/>
</dbReference>
<sequence>MQHRVISELVKRYGNSYNRILFTGRLPPAVSEFLWHVSTFYRKLSKTPTPGSYVNAKANDVTEAFLECVPKFLAALYFLLYNVDRWFEAVGGGKWRYNYPGWESTWVRHFWQQEYGGRLQDYLRVSLSDKYGGLIPGGFGPEEVTYGYDYDPLYGYWYGESMVNDLQKILNKHIHKYNDFRDVFVTSVISKTGAGTHKVNTANVLALVRTFCEIVDAEAKRDEGKRLKAKLDTTLKGQNKCINWEQLKSHCSRLNSELEKLFKNEGFSYTGQARTVYELNTETFAEETAIWFRNNLRKVQKNVQQINKSFPVDDTRYLNVLQQFATKYIFPYGFIFGKGRYGTLGDAWKTLSDHWPGVIDMLGRDGDGLDMLKRILDGGRCPPPAPPTNPRLRPPPAPRTARPSGPARTSAVRTTNTRGGGSSSVGRQASGARGGGGHTYRGGFHGRGGVRGALRGRAQGPGTRAVKVVQRSRNTGHTMYTKPQPLQPQNYPQPHSQQPLPPAPSAPSSTSQPGAPGPTSSGSDVSGQQSGTSQDAARTQTPSASGSVSGSTGVQGAGKCGSGAGGGVGPSSGSDVAGGDPAGKAAKAECNRQLDAQYKTVIDKLKSEYDQKKKKHDQDAEKWQKIWDEMQEKRYTTLQDEENVQTHLLNKLGPQQTSSLPTQPAHPPSHSHQPAGHVPGAGLQTPQGPPIIDGQPPTDYRLGQQWPWLYHDLAHIPFVGVPVDEPPNPDDKMMEDLYHKNIEEKNTAGVKNRMDMLKMQAEEKKLIEEDKKYAENKLQSEIRTQEIIERIKERNERKKQAAQKLNADIKNTTEGMWETQLQQNVQHILNDVKDKDAKERLQHKIAAQQKKLELQEIQEPPTSPPSTLPSQPSRPDTGASRQPTGGLHGLRPINQRPYYEPQGAGGVESVDLPMSSLGGDEVPDVKYEVKQAKLEKEFRDKETLRSWDWQEKQEKLFNDLDKHRTEWDAEHQKYKDNVKYSQIPITLLGQPVSSDAPMLPTEAIEPPMPSMAESNRIFSAISRPKSPESTLVKVDLDPVKPSHPITDIQTYNMPTPTDTKEDRFDLRIDVPKLRLPDNDLDFALDIDDDSKHISNDTVPLPADPYIPEISFNLTPPEAKQLPLLPTDFDKSKINRPDVDMCIPDWSTQKPTHDSADIPETELFPSDAPSTVKDMLLWIAGLQNPKHQETLKQCINNAFKRGDDVSAILPLAVNGAAIRPQHVIDTIHLAAVFAASVIISIEPNWRVAVSSVASTRKDSDQSKDPDCCALLCQLRDYVYACCHQLAFLKSQCSRDNSQGGWQDCEYGSNVSSPNSPLQAFLTDAHDSKFKTDPFDPRDICLKSRINMGFREKDLPASQQTGKHISTILSPICGGNDPLLTLASYLNCLTRRTPRTTGELVSFFHNFGKSLHSHPSALSPLGSAVSTRHDDCPDCDILGDADLNALQDIRGSAPPSSNHDHDKDHPKTLSTLLGCGIDNAKCPQHLSPITYRAYALYSSSFVHHYLSWAAYLADRLWESLLKLHMDFAGLQCSDDKSFHQCEKALPLLYSHGFTPPEGGFQSPRGCSKLIDKLKEVVTGGPIANLMTCMDTFFYGIRAPFIYTVFTLWLIATLYILHSLLYRMDVLRIRSHLMRSKASHFIDVKALLTKGRKMLSLYRDVDYFDDDPMGQLGV</sequence>
<dbReference type="PANTHER" id="PTHR48125:SF10">
    <property type="entry name" value="OS12G0136300 PROTEIN"/>
    <property type="match status" value="1"/>
</dbReference>
<feature type="compositionally biased region" description="Low complexity" evidence="1">
    <location>
        <begin position="506"/>
        <end position="552"/>
    </location>
</feature>
<evidence type="ECO:0000256" key="2">
    <source>
        <dbReference type="SAM" id="Phobius"/>
    </source>
</evidence>
<proteinExistence type="predicted"/>
<feature type="compositionally biased region" description="Low complexity" evidence="1">
    <location>
        <begin position="483"/>
        <end position="498"/>
    </location>
</feature>
<feature type="region of interest" description="Disordered" evidence="1">
    <location>
        <begin position="653"/>
        <end position="699"/>
    </location>
</feature>
<reference evidence="3 4" key="1">
    <citation type="journal article" date="2017" name="BMC Genomics">
        <title>Whole-genome assembly of Babesia ovata and comparative genomics between closely related pathogens.</title>
        <authorList>
            <person name="Yamagishi J."/>
            <person name="Asada M."/>
            <person name="Hakimi H."/>
            <person name="Tanaka T.Q."/>
            <person name="Sugimoto C."/>
            <person name="Kawazu S."/>
        </authorList>
    </citation>
    <scope>NUCLEOTIDE SEQUENCE [LARGE SCALE GENOMIC DNA]</scope>
    <source>
        <strain evidence="3 4">Miyake</strain>
    </source>
</reference>
<gene>
    <name evidence="3" type="ORF">BOVATA_045810</name>
</gene>
<feature type="compositionally biased region" description="Gly residues" evidence="1">
    <location>
        <begin position="553"/>
        <end position="570"/>
    </location>
</feature>
<accession>A0A2H6KJC4</accession>
<feature type="region of interest" description="Disordered" evidence="1">
    <location>
        <begin position="376"/>
        <end position="584"/>
    </location>
</feature>
<feature type="compositionally biased region" description="Low complexity" evidence="1">
    <location>
        <begin position="399"/>
        <end position="417"/>
    </location>
</feature>
<evidence type="ECO:0000313" key="3">
    <source>
        <dbReference type="EMBL" id="GBE63088.1"/>
    </source>
</evidence>
<feature type="compositionally biased region" description="Low complexity" evidence="1">
    <location>
        <begin position="668"/>
        <end position="677"/>
    </location>
</feature>
<dbReference type="OrthoDB" id="6410656at2759"/>
<keyword evidence="2" id="KW-0812">Transmembrane</keyword>
<feature type="compositionally biased region" description="Low complexity" evidence="1">
    <location>
        <begin position="690"/>
        <end position="699"/>
    </location>
</feature>
<name>A0A2H6KJC4_9APIC</name>
<feature type="compositionally biased region" description="Low complexity" evidence="1">
    <location>
        <begin position="571"/>
        <end position="584"/>
    </location>
</feature>
<keyword evidence="2" id="KW-0472">Membrane</keyword>
<feature type="region of interest" description="Disordered" evidence="1">
    <location>
        <begin position="1142"/>
        <end position="1163"/>
    </location>
</feature>